<comment type="similarity">
    <text evidence="2">Belongs to the MSOX/MTOX family.</text>
</comment>
<dbReference type="OrthoDB" id="2219495at2759"/>
<dbReference type="SUPFAM" id="SSF54373">
    <property type="entry name" value="FAD-linked reductases, C-terminal domain"/>
    <property type="match status" value="1"/>
</dbReference>
<evidence type="ECO:0000256" key="3">
    <source>
        <dbReference type="ARBA" id="ARBA00022630"/>
    </source>
</evidence>
<dbReference type="GO" id="GO:0050660">
    <property type="term" value="F:flavin adenine dinucleotide binding"/>
    <property type="evidence" value="ECO:0007669"/>
    <property type="project" value="InterPro"/>
</dbReference>
<dbReference type="InterPro" id="IPR006076">
    <property type="entry name" value="FAD-dep_OxRdtase"/>
</dbReference>
<evidence type="ECO:0000313" key="8">
    <source>
        <dbReference type="Proteomes" id="UP000799324"/>
    </source>
</evidence>
<evidence type="ECO:0000256" key="2">
    <source>
        <dbReference type="ARBA" id="ARBA00010989"/>
    </source>
</evidence>
<comment type="cofactor">
    <cofactor evidence="1">
        <name>FAD</name>
        <dbReference type="ChEBI" id="CHEBI:57692"/>
    </cofactor>
</comment>
<reference evidence="7" key="1">
    <citation type="journal article" date="2020" name="Stud. Mycol.">
        <title>101 Dothideomycetes genomes: a test case for predicting lifestyles and emergence of pathogens.</title>
        <authorList>
            <person name="Haridas S."/>
            <person name="Albert R."/>
            <person name="Binder M."/>
            <person name="Bloem J."/>
            <person name="Labutti K."/>
            <person name="Salamov A."/>
            <person name="Andreopoulos B."/>
            <person name="Baker S."/>
            <person name="Barry K."/>
            <person name="Bills G."/>
            <person name="Bluhm B."/>
            <person name="Cannon C."/>
            <person name="Castanera R."/>
            <person name="Culley D."/>
            <person name="Daum C."/>
            <person name="Ezra D."/>
            <person name="Gonzalez J."/>
            <person name="Henrissat B."/>
            <person name="Kuo A."/>
            <person name="Liang C."/>
            <person name="Lipzen A."/>
            <person name="Lutzoni F."/>
            <person name="Magnuson J."/>
            <person name="Mondo S."/>
            <person name="Nolan M."/>
            <person name="Ohm R."/>
            <person name="Pangilinan J."/>
            <person name="Park H.-J."/>
            <person name="Ramirez L."/>
            <person name="Alfaro M."/>
            <person name="Sun H."/>
            <person name="Tritt A."/>
            <person name="Yoshinaga Y."/>
            <person name="Zwiers L.-H."/>
            <person name="Turgeon B."/>
            <person name="Goodwin S."/>
            <person name="Spatafora J."/>
            <person name="Crous P."/>
            <person name="Grigoriev I."/>
        </authorList>
    </citation>
    <scope>NUCLEOTIDE SEQUENCE</scope>
    <source>
        <strain evidence="7">CBS 122681</strain>
    </source>
</reference>
<keyword evidence="4" id="KW-0274">FAD</keyword>
<dbReference type="PANTHER" id="PTHR10961:SF15">
    <property type="entry name" value="FAD DEPENDENT OXIDOREDUCTASE DOMAIN-CONTAINING PROTEIN"/>
    <property type="match status" value="1"/>
</dbReference>
<evidence type="ECO:0000259" key="6">
    <source>
        <dbReference type="Pfam" id="PF01266"/>
    </source>
</evidence>
<dbReference type="AlphaFoldDB" id="A0A6A6SPA4"/>
<keyword evidence="3" id="KW-0285">Flavoprotein</keyword>
<dbReference type="GO" id="GO:0008115">
    <property type="term" value="F:sarcosine oxidase activity"/>
    <property type="evidence" value="ECO:0007669"/>
    <property type="project" value="TreeGrafter"/>
</dbReference>
<proteinExistence type="inferred from homology"/>
<organism evidence="7 8">
    <name type="scientific">Lophiostoma macrostomum CBS 122681</name>
    <dbReference type="NCBI Taxonomy" id="1314788"/>
    <lineage>
        <taxon>Eukaryota</taxon>
        <taxon>Fungi</taxon>
        <taxon>Dikarya</taxon>
        <taxon>Ascomycota</taxon>
        <taxon>Pezizomycotina</taxon>
        <taxon>Dothideomycetes</taxon>
        <taxon>Pleosporomycetidae</taxon>
        <taxon>Pleosporales</taxon>
        <taxon>Lophiostomataceae</taxon>
        <taxon>Lophiostoma</taxon>
    </lineage>
</organism>
<dbReference type="PANTHER" id="PTHR10961">
    <property type="entry name" value="PEROXISOMAL SARCOSINE OXIDASE"/>
    <property type="match status" value="1"/>
</dbReference>
<dbReference type="SUPFAM" id="SSF51905">
    <property type="entry name" value="FAD/NAD(P)-binding domain"/>
    <property type="match status" value="1"/>
</dbReference>
<evidence type="ECO:0000256" key="5">
    <source>
        <dbReference type="ARBA" id="ARBA00023002"/>
    </source>
</evidence>
<protein>
    <submittedName>
        <fullName evidence="7">Putative sarcosine oxidase</fullName>
    </submittedName>
</protein>
<feature type="domain" description="FAD dependent oxidoreductase" evidence="6">
    <location>
        <begin position="14"/>
        <end position="430"/>
    </location>
</feature>
<evidence type="ECO:0000256" key="1">
    <source>
        <dbReference type="ARBA" id="ARBA00001974"/>
    </source>
</evidence>
<evidence type="ECO:0000313" key="7">
    <source>
        <dbReference type="EMBL" id="KAF2649519.1"/>
    </source>
</evidence>
<dbReference type="InterPro" id="IPR045170">
    <property type="entry name" value="MTOX"/>
</dbReference>
<keyword evidence="8" id="KW-1185">Reference proteome</keyword>
<dbReference type="Gene3D" id="3.50.50.60">
    <property type="entry name" value="FAD/NAD(P)-binding domain"/>
    <property type="match status" value="1"/>
</dbReference>
<dbReference type="EMBL" id="MU004489">
    <property type="protein sequence ID" value="KAF2649519.1"/>
    <property type="molecule type" value="Genomic_DNA"/>
</dbReference>
<evidence type="ECO:0000256" key="4">
    <source>
        <dbReference type="ARBA" id="ARBA00022827"/>
    </source>
</evidence>
<dbReference type="Pfam" id="PF01266">
    <property type="entry name" value="DAO"/>
    <property type="match status" value="1"/>
</dbReference>
<dbReference type="InterPro" id="IPR036188">
    <property type="entry name" value="FAD/NAD-bd_sf"/>
</dbReference>
<accession>A0A6A6SPA4</accession>
<keyword evidence="5" id="KW-0560">Oxidoreductase</keyword>
<sequence length="488" mass="53618">MAPPALAKNDPINIVGAGVFGLSTALHLGKRGYTNVTVFDKQPYDSTLYSYFTGCDAASADLNKIIRSAYGSQIEYQELTFEAIEEWKKWNEKLAGGEDLPPGMSSSDRVFHNCGNLSMTDGDVLPPFEIATIKTMEDCGHKDTQLITSDTHHAAIAQKRGQGGCLDPFQRKRRGKSSLGVLDSTGGVAIADKACRLALHKARRHGARFILDPTAGAFVSYLTSNSGKVAGIITKDGKSHPAALTVMACGGWTGSLLPQLDNLCEATAGSVIIYKIPRSSSLWDRTSSANFPTWTYKMRDGAEGGLYGFPRTEDGYFKIGYRGTKYTNPQKQGDGVERSVPITRWTEAEKLKQIPTQAMKVLKGFTEEYLPELRDEGIDIETTRVCWYNDSFDNHLIIDRVPEQDGLFVATAGSGHAFKYLPIMGKWIVDIIEGIGMDRPAVKAWKWRVLGEQTPINVLMEGSSGVRALQNTRLTTDADMKLRSRARL</sequence>
<dbReference type="Gene3D" id="3.30.9.10">
    <property type="entry name" value="D-Amino Acid Oxidase, subunit A, domain 2"/>
    <property type="match status" value="1"/>
</dbReference>
<name>A0A6A6SPA4_9PLEO</name>
<dbReference type="Proteomes" id="UP000799324">
    <property type="component" value="Unassembled WGS sequence"/>
</dbReference>
<gene>
    <name evidence="7" type="ORF">K491DRAFT_698055</name>
</gene>